<dbReference type="Pfam" id="PF14602">
    <property type="entry name" value="Hexapep_2"/>
    <property type="match status" value="1"/>
</dbReference>
<keyword evidence="6 7" id="KW-0012">Acyltransferase</keyword>
<dbReference type="InterPro" id="IPR011004">
    <property type="entry name" value="Trimer_LpxA-like_sf"/>
</dbReference>
<keyword evidence="2 7" id="KW-0441">Lipid A biosynthesis</keyword>
<reference evidence="10" key="1">
    <citation type="submission" date="2012-02" db="EMBL/GenBank/DDBJ databases">
        <title>The complete genome of Solitalea canadensis DSM 3403.</title>
        <authorList>
            <consortium name="US DOE Joint Genome Institute (JGI-PGF)"/>
            <person name="Lucas S."/>
            <person name="Copeland A."/>
            <person name="Lapidus A."/>
            <person name="Glavina del Rio T."/>
            <person name="Dalin E."/>
            <person name="Tice H."/>
            <person name="Bruce D."/>
            <person name="Goodwin L."/>
            <person name="Pitluck S."/>
            <person name="Peters L."/>
            <person name="Ovchinnikova G."/>
            <person name="Lu M."/>
            <person name="Kyrpides N."/>
            <person name="Mavromatis K."/>
            <person name="Ivanova N."/>
            <person name="Brettin T."/>
            <person name="Detter J.C."/>
            <person name="Han C."/>
            <person name="Larimer F."/>
            <person name="Land M."/>
            <person name="Hauser L."/>
            <person name="Markowitz V."/>
            <person name="Cheng J.-F."/>
            <person name="Hugenholtz P."/>
            <person name="Woyke T."/>
            <person name="Wu D."/>
            <person name="Spring S."/>
            <person name="Schroeder M."/>
            <person name="Kopitz M."/>
            <person name="Brambilla E."/>
            <person name="Klenk H.-P."/>
            <person name="Eisen J.A."/>
        </authorList>
    </citation>
    <scope>NUCLEOTIDE SEQUENCE</scope>
    <source>
        <strain evidence="10">DSM 3403</strain>
    </source>
</reference>
<keyword evidence="4 7" id="KW-0677">Repeat</keyword>
<evidence type="ECO:0000256" key="7">
    <source>
        <dbReference type="HAMAP-Rule" id="MF_00523"/>
    </source>
</evidence>
<evidence type="ECO:0000259" key="9">
    <source>
        <dbReference type="Pfam" id="PF25087"/>
    </source>
</evidence>
<comment type="function">
    <text evidence="7">Catalyzes the N-acylation of UDP-3-O-acylglucosamine using 3-hydroxyacyl-ACP as the acyl donor. Is involved in the biosynthesis of lipid A, a phosphorylated glycolipid that anchors the lipopolysaccharide to the outer membrane of the cell.</text>
</comment>
<feature type="active site" description="Proton acceptor" evidence="7">
    <location>
        <position position="263"/>
    </location>
</feature>
<dbReference type="Proteomes" id="UP000007590">
    <property type="component" value="Chromosome"/>
</dbReference>
<dbReference type="NCBIfam" id="TIGR01853">
    <property type="entry name" value="lipid_A_lpxD"/>
    <property type="match status" value="1"/>
</dbReference>
<comment type="pathway">
    <text evidence="7">Bacterial outer membrane biogenesis; LPS lipid A biosynthesis.</text>
</comment>
<dbReference type="InterPro" id="IPR020573">
    <property type="entry name" value="UDP_GlcNAc_AcTrfase_non-rep"/>
</dbReference>
<evidence type="ECO:0000313" key="10">
    <source>
        <dbReference type="EMBL" id="AFD09076.1"/>
    </source>
</evidence>
<dbReference type="eggNOG" id="COG1044">
    <property type="taxonomic scope" value="Bacteria"/>
</dbReference>
<proteinExistence type="inferred from homology"/>
<dbReference type="UniPathway" id="UPA00973"/>
<evidence type="ECO:0000313" key="11">
    <source>
        <dbReference type="Proteomes" id="UP000007590"/>
    </source>
</evidence>
<accession>H8KMZ7</accession>
<evidence type="ECO:0000256" key="2">
    <source>
        <dbReference type="ARBA" id="ARBA00022556"/>
    </source>
</evidence>
<comment type="similarity">
    <text evidence="7">Belongs to the transferase hexapeptide repeat family. LpxD subfamily.</text>
</comment>
<name>H8KMZ7_SOLCM</name>
<dbReference type="EMBL" id="CP003349">
    <property type="protein sequence ID" value="AFD09076.1"/>
    <property type="molecule type" value="Genomic_DNA"/>
</dbReference>
<dbReference type="GO" id="GO:0103118">
    <property type="term" value="F:UDP-3-O-[(3R)-3-hydroxyacyl]-glucosamine N-acyltransferase activity"/>
    <property type="evidence" value="ECO:0007669"/>
    <property type="project" value="UniProtKB-EC"/>
</dbReference>
<evidence type="ECO:0000259" key="8">
    <source>
        <dbReference type="Pfam" id="PF04613"/>
    </source>
</evidence>
<dbReference type="HAMAP" id="MF_00523">
    <property type="entry name" value="LpxD"/>
    <property type="match status" value="1"/>
</dbReference>
<keyword evidence="11" id="KW-1185">Reference proteome</keyword>
<keyword evidence="5 7" id="KW-0443">Lipid metabolism</keyword>
<dbReference type="GO" id="GO:0009245">
    <property type="term" value="P:lipid A biosynthetic process"/>
    <property type="evidence" value="ECO:0007669"/>
    <property type="project" value="UniProtKB-UniRule"/>
</dbReference>
<dbReference type="EC" id="2.3.1.191" evidence="7"/>
<protein>
    <recommendedName>
        <fullName evidence="7">UDP-3-O-acylglucosamine N-acyltransferase</fullName>
        <ecNumber evidence="7">2.3.1.191</ecNumber>
    </recommendedName>
</protein>
<dbReference type="Gene3D" id="2.160.10.10">
    <property type="entry name" value="Hexapeptide repeat proteins"/>
    <property type="match status" value="1"/>
</dbReference>
<dbReference type="HOGENOM" id="CLU_049865_0_0_10"/>
<dbReference type="PANTHER" id="PTHR43378">
    <property type="entry name" value="UDP-3-O-ACYLGLUCOSAMINE N-ACYLTRANSFERASE"/>
    <property type="match status" value="1"/>
</dbReference>
<dbReference type="CDD" id="cd03352">
    <property type="entry name" value="LbH_LpxD"/>
    <property type="match status" value="1"/>
</dbReference>
<dbReference type="Pfam" id="PF04613">
    <property type="entry name" value="LpxD"/>
    <property type="match status" value="1"/>
</dbReference>
<dbReference type="InterPro" id="IPR007691">
    <property type="entry name" value="LpxD"/>
</dbReference>
<dbReference type="GO" id="GO:0016020">
    <property type="term" value="C:membrane"/>
    <property type="evidence" value="ECO:0007669"/>
    <property type="project" value="GOC"/>
</dbReference>
<organism evidence="10 11">
    <name type="scientific">Solitalea canadensis (strain ATCC 29591 / DSM 3403 / JCM 21819 / LMG 8368 / NBRC 15130 / NCIMB 12057 / USAM 9D)</name>
    <name type="common">Flexibacter canadensis</name>
    <dbReference type="NCBI Taxonomy" id="929556"/>
    <lineage>
        <taxon>Bacteria</taxon>
        <taxon>Pseudomonadati</taxon>
        <taxon>Bacteroidota</taxon>
        <taxon>Sphingobacteriia</taxon>
        <taxon>Sphingobacteriales</taxon>
        <taxon>Sphingobacteriaceae</taxon>
        <taxon>Solitalea</taxon>
    </lineage>
</organism>
<dbReference type="Gene3D" id="3.40.1390.10">
    <property type="entry name" value="MurE/MurF, N-terminal domain"/>
    <property type="match status" value="1"/>
</dbReference>
<comment type="catalytic activity">
    <reaction evidence="7">
        <text>a UDP-3-O-[(3R)-3-hydroxyacyl]-alpha-D-glucosamine + a (3R)-hydroxyacyl-[ACP] = a UDP-2-N,3-O-bis[(3R)-3-hydroxyacyl]-alpha-D-glucosamine + holo-[ACP] + H(+)</text>
        <dbReference type="Rhea" id="RHEA:53836"/>
        <dbReference type="Rhea" id="RHEA-COMP:9685"/>
        <dbReference type="Rhea" id="RHEA-COMP:9945"/>
        <dbReference type="ChEBI" id="CHEBI:15378"/>
        <dbReference type="ChEBI" id="CHEBI:64479"/>
        <dbReference type="ChEBI" id="CHEBI:78827"/>
        <dbReference type="ChEBI" id="CHEBI:137740"/>
        <dbReference type="ChEBI" id="CHEBI:137748"/>
        <dbReference type="EC" id="2.3.1.191"/>
    </reaction>
</comment>
<feature type="domain" description="UDP-3-O-[3-hydroxymyristoyl] glucosamine N-acyltransferase non-repeat region" evidence="8">
    <location>
        <begin position="43"/>
        <end position="111"/>
    </location>
</feature>
<dbReference type="PANTHER" id="PTHR43378:SF2">
    <property type="entry name" value="UDP-3-O-ACYLGLUCOSAMINE N-ACYLTRANSFERASE 1, MITOCHONDRIAL-RELATED"/>
    <property type="match status" value="1"/>
</dbReference>
<dbReference type="SUPFAM" id="SSF51161">
    <property type="entry name" value="Trimeric LpxA-like enzymes"/>
    <property type="match status" value="1"/>
</dbReference>
<keyword evidence="1 7" id="KW-0444">Lipid biosynthesis</keyword>
<keyword evidence="3 7" id="KW-0808">Transferase</keyword>
<evidence type="ECO:0000256" key="3">
    <source>
        <dbReference type="ARBA" id="ARBA00022679"/>
    </source>
</evidence>
<dbReference type="InterPro" id="IPR018357">
    <property type="entry name" value="Hexapep_transf_CS"/>
</dbReference>
<dbReference type="KEGG" id="scn:Solca_4086"/>
<dbReference type="InterPro" id="IPR056729">
    <property type="entry name" value="GMPPB_C"/>
</dbReference>
<dbReference type="STRING" id="929556.Solca_4086"/>
<feature type="domain" description="Mannose-1-phosphate guanyltransferase C-terminal" evidence="9">
    <location>
        <begin position="124"/>
        <end position="204"/>
    </location>
</feature>
<dbReference type="Pfam" id="PF25087">
    <property type="entry name" value="GMPPB_C"/>
    <property type="match status" value="1"/>
</dbReference>
<evidence type="ECO:0000256" key="4">
    <source>
        <dbReference type="ARBA" id="ARBA00022737"/>
    </source>
</evidence>
<evidence type="ECO:0000256" key="5">
    <source>
        <dbReference type="ARBA" id="ARBA00023098"/>
    </source>
</evidence>
<comment type="subunit">
    <text evidence="7">Homotrimer.</text>
</comment>
<sequence>MLIWCIFIHLCKIFKFREQRYMIRFTAAELSLLLNGVVEGNPDIAVSELAKIEEGTPGSLSFLANPKYLPHLYTTESSIVIVNKDLALTAEVKCTLIRVDDAYSAFSVLLEKYNTIKQNKSGIEQPSYISQSATVGDNLYLGAFAYIGNNAKIGKNVKIYPQAFIGDNVTVGDNSVIYAGVKIYSDCVLGKNVVIHSGTVVGSDGFGFAPQADGSYSKVAQIGNVVIEDDVEIGANTTIDRATMGSTVIGKGVKLDNLIQVAHNVEIGQNTVMAAQAGVSGSTKIGENCIIGGQVGIVGHINIAKGSQFGAQSGIHKSITEENKKWNGSPIVPYLSSLKTINSLSHLPELERKIHELEKTIKELKEGK</sequence>
<gene>
    <name evidence="7" type="primary">lpxD</name>
    <name evidence="10" type="ordered locus">Solca_4086</name>
</gene>
<dbReference type="PROSITE" id="PS00101">
    <property type="entry name" value="HEXAPEP_TRANSFERASES"/>
    <property type="match status" value="1"/>
</dbReference>
<dbReference type="AlphaFoldDB" id="H8KMZ7"/>
<dbReference type="GO" id="GO:0016410">
    <property type="term" value="F:N-acyltransferase activity"/>
    <property type="evidence" value="ECO:0007669"/>
    <property type="project" value="InterPro"/>
</dbReference>
<dbReference type="InterPro" id="IPR001451">
    <property type="entry name" value="Hexapep"/>
</dbReference>
<evidence type="ECO:0000256" key="6">
    <source>
        <dbReference type="ARBA" id="ARBA00023315"/>
    </source>
</evidence>
<dbReference type="NCBIfam" id="NF002060">
    <property type="entry name" value="PRK00892.1"/>
    <property type="match status" value="1"/>
</dbReference>
<evidence type="ECO:0000256" key="1">
    <source>
        <dbReference type="ARBA" id="ARBA00022516"/>
    </source>
</evidence>